<dbReference type="GO" id="GO:0016787">
    <property type="term" value="F:hydrolase activity"/>
    <property type="evidence" value="ECO:0007669"/>
    <property type="project" value="UniProtKB-KW"/>
</dbReference>
<keyword evidence="3" id="KW-1185">Reference proteome</keyword>
<reference evidence="2 3" key="1">
    <citation type="submission" date="2022-06" db="EMBL/GenBank/DDBJ databases">
        <title>Mycolicibacterium sp. CAU 1645 isolated from seawater.</title>
        <authorList>
            <person name="Kim W."/>
        </authorList>
    </citation>
    <scope>NUCLEOTIDE SEQUENCE [LARGE SCALE GENOMIC DNA]</scope>
    <source>
        <strain evidence="2 3">CAU 1645</strain>
    </source>
</reference>
<evidence type="ECO:0000259" key="1">
    <source>
        <dbReference type="Pfam" id="PF06259"/>
    </source>
</evidence>
<feature type="domain" description="DUF1023" evidence="1">
    <location>
        <begin position="249"/>
        <end position="425"/>
    </location>
</feature>
<name>A0ABT1MA68_9MYCO</name>
<evidence type="ECO:0000313" key="3">
    <source>
        <dbReference type="Proteomes" id="UP001651690"/>
    </source>
</evidence>
<accession>A0ABT1MA68</accession>
<proteinExistence type="predicted"/>
<dbReference type="Pfam" id="PF06259">
    <property type="entry name" value="Abhydrolase_8"/>
    <property type="match status" value="1"/>
</dbReference>
<sequence length="480" mass="49463">MSRPTVAQAAAWRVADLRLAADRWEADARAVHARAEAARSVPIAAWTGQAADAARRRMDALRGNADDIATALVLAAAAARDAADQLGAAQDGVTALVETARSEGYSVDDGGGVHSAAPPTELLTLLAGGDPDVARDLQRARAAELTRQLAAALERLGVADADAARDVDEAFAAGLPATAPAPTSPAAAAAPTGEDWDVRVAENRLRVAREVLDVAAGTPRADLYRALLAEIDDPSGSGARIDRQILDFDPARNVLVELNGDLRRADHVAVLVPGMNTTLDGSAATTGTARSFVTASGGDVAAITYLGGPFPQSDVLPLAVLEASDPRYALAMAPRLAAFSHDLDRVVDGTGRPVDVTYIGHSYGGAILGTAEVVGLTADRTLYVAAAGAGVGVDEPSDWHNGNPSVSRYSLTAPGDPIALVQQLAVHGVDPDEMPGVQRLEAGRYDDGRPVEGLAAHSDVLAVPTSDAWRTVLAVISGAR</sequence>
<evidence type="ECO:0000313" key="2">
    <source>
        <dbReference type="EMBL" id="MCP9276056.1"/>
    </source>
</evidence>
<dbReference type="RefSeq" id="WP_255063908.1">
    <property type="nucleotide sequence ID" value="NZ_JANDBD010000014.1"/>
</dbReference>
<organism evidence="2 3">
    <name type="scientific">Mycolicibacterium arenosum</name>
    <dbReference type="NCBI Taxonomy" id="2952157"/>
    <lineage>
        <taxon>Bacteria</taxon>
        <taxon>Bacillati</taxon>
        <taxon>Actinomycetota</taxon>
        <taxon>Actinomycetes</taxon>
        <taxon>Mycobacteriales</taxon>
        <taxon>Mycobacteriaceae</taxon>
        <taxon>Mycolicibacterium</taxon>
    </lineage>
</organism>
<keyword evidence="2" id="KW-0378">Hydrolase</keyword>
<dbReference type="Proteomes" id="UP001651690">
    <property type="component" value="Unassembled WGS sequence"/>
</dbReference>
<protein>
    <submittedName>
        <fullName evidence="2">Alpha/beta hydrolase family protein</fullName>
    </submittedName>
</protein>
<dbReference type="InterPro" id="IPR010427">
    <property type="entry name" value="DUF1023"/>
</dbReference>
<comment type="caution">
    <text evidence="2">The sequence shown here is derived from an EMBL/GenBank/DDBJ whole genome shotgun (WGS) entry which is preliminary data.</text>
</comment>
<gene>
    <name evidence="2" type="ORF">NM203_28110</name>
</gene>
<dbReference type="EMBL" id="JANDBD010000014">
    <property type="protein sequence ID" value="MCP9276056.1"/>
    <property type="molecule type" value="Genomic_DNA"/>
</dbReference>